<feature type="transmembrane region" description="Helical" evidence="8">
    <location>
        <begin position="156"/>
        <end position="177"/>
    </location>
</feature>
<dbReference type="GO" id="GO:0005886">
    <property type="term" value="C:plasma membrane"/>
    <property type="evidence" value="ECO:0007669"/>
    <property type="project" value="UniProtKB-SubCell"/>
</dbReference>
<dbReference type="PANTHER" id="PTHR21716:SF53">
    <property type="entry name" value="PERMEASE PERM-RELATED"/>
    <property type="match status" value="1"/>
</dbReference>
<accession>F2K2U6</accession>
<dbReference type="GO" id="GO:0055085">
    <property type="term" value="P:transmembrane transport"/>
    <property type="evidence" value="ECO:0007669"/>
    <property type="project" value="TreeGrafter"/>
</dbReference>
<dbReference type="InterPro" id="IPR002549">
    <property type="entry name" value="AI-2E-like"/>
</dbReference>
<evidence type="ECO:0000256" key="5">
    <source>
        <dbReference type="ARBA" id="ARBA00022692"/>
    </source>
</evidence>
<comment type="similarity">
    <text evidence="2">Belongs to the autoinducer-2 exporter (AI-2E) (TC 2.A.86) family.</text>
</comment>
<keyword evidence="7 8" id="KW-0472">Membrane</keyword>
<evidence type="ECO:0000256" key="7">
    <source>
        <dbReference type="ARBA" id="ARBA00023136"/>
    </source>
</evidence>
<organism evidence="9 10">
    <name type="scientific">Marinomonas mediterranea (strain ATCC 700492 / JCM 21426 / NBRC 103028 / MMB-1)</name>
    <dbReference type="NCBI Taxonomy" id="717774"/>
    <lineage>
        <taxon>Bacteria</taxon>
        <taxon>Pseudomonadati</taxon>
        <taxon>Pseudomonadota</taxon>
        <taxon>Gammaproteobacteria</taxon>
        <taxon>Oceanospirillales</taxon>
        <taxon>Oceanospirillaceae</taxon>
        <taxon>Marinomonas</taxon>
    </lineage>
</organism>
<evidence type="ECO:0000313" key="10">
    <source>
        <dbReference type="Proteomes" id="UP000001062"/>
    </source>
</evidence>
<keyword evidence="10" id="KW-1185">Reference proteome</keyword>
<evidence type="ECO:0008006" key="11">
    <source>
        <dbReference type="Google" id="ProtNLM"/>
    </source>
</evidence>
<evidence type="ECO:0000256" key="6">
    <source>
        <dbReference type="ARBA" id="ARBA00022989"/>
    </source>
</evidence>
<evidence type="ECO:0000256" key="4">
    <source>
        <dbReference type="ARBA" id="ARBA00022475"/>
    </source>
</evidence>
<keyword evidence="4" id="KW-1003">Cell membrane</keyword>
<evidence type="ECO:0000256" key="8">
    <source>
        <dbReference type="SAM" id="Phobius"/>
    </source>
</evidence>
<name>F2K2U6_MARM1</name>
<dbReference type="AlphaFoldDB" id="F2K2U6"/>
<dbReference type="PANTHER" id="PTHR21716">
    <property type="entry name" value="TRANSMEMBRANE PROTEIN"/>
    <property type="match status" value="1"/>
</dbReference>
<dbReference type="Proteomes" id="UP000001062">
    <property type="component" value="Chromosome"/>
</dbReference>
<feature type="transmembrane region" description="Helical" evidence="8">
    <location>
        <begin position="217"/>
        <end position="235"/>
    </location>
</feature>
<dbReference type="PROSITE" id="PS51257">
    <property type="entry name" value="PROKAR_LIPOPROTEIN"/>
    <property type="match status" value="1"/>
</dbReference>
<keyword evidence="6 8" id="KW-1133">Transmembrane helix</keyword>
<dbReference type="PATRIC" id="fig|717774.3.peg.2044"/>
<protein>
    <recommendedName>
        <fullName evidence="11">Permease</fullName>
    </recommendedName>
</protein>
<sequence length="356" mass="39702">MFKIVDSLIKRYLSNEEVVVFMLLLTACILVLAFWGGILAPVLIAVVLAFLLQGGVTRLKKVGLGHNLSVSIVFVLFVSSCSLFIGVMVPIIWRQAVRFVNDLPRMFLDLQIFLEALAKQNSAYVSESAIQEVINTVTNELAGLGQWVVSFSLSSIPSLFSLAIYLVLVPLVMFFLLKDQKKIVAYLTSWLPHERSMMRNIAHEMNDQIANYVRGKVIEMLVVGVVSYIVFWFLGLRYAELLALLVGLSVLIPYIGAAAVTVPVVLVAFYQHGTSNEFWYVFGAYLVVQALDGNVLVPLLFSEAVNLHPLAIIVAVLFFGGIWGFWGIFFAIPLATLVKAIINAWPDSQEYRQYSR</sequence>
<feature type="transmembrane region" description="Helical" evidence="8">
    <location>
        <begin position="241"/>
        <end position="266"/>
    </location>
</feature>
<feature type="transmembrane region" description="Helical" evidence="8">
    <location>
        <begin position="278"/>
        <end position="301"/>
    </location>
</feature>
<reference evidence="9 10" key="1">
    <citation type="journal article" date="2012" name="Stand. Genomic Sci.">
        <title>Complete genome sequence of the melanogenic marine bacterium Marinomonas mediterranea type strain (MMB-1(T)).</title>
        <authorList>
            <person name="Lucas-Elio P."/>
            <person name="Goodwin L."/>
            <person name="Woyke T."/>
            <person name="Pitluck S."/>
            <person name="Nolan M."/>
            <person name="Kyrpides N.C."/>
            <person name="Detter J.C."/>
            <person name="Copeland A."/>
            <person name="Teshima H."/>
            <person name="Bruce D."/>
            <person name="Detter C."/>
            <person name="Tapia R."/>
            <person name="Han S."/>
            <person name="Land M.L."/>
            <person name="Ivanova N."/>
            <person name="Mikhailova N."/>
            <person name="Johnston A.W."/>
            <person name="Sanchez-Amat A."/>
        </authorList>
    </citation>
    <scope>NUCLEOTIDE SEQUENCE [LARGE SCALE GENOMIC DNA]</scope>
    <source>
        <strain evidence="10">ATCC 700492 / JCM 21426 / NBRC 103028 / MMB-1</strain>
    </source>
</reference>
<feature type="transmembrane region" description="Helical" evidence="8">
    <location>
        <begin position="20"/>
        <end position="51"/>
    </location>
</feature>
<dbReference type="STRING" id="717774.Marme_1981"/>
<dbReference type="HOGENOM" id="CLU_031275_8_0_6"/>
<evidence type="ECO:0000313" key="9">
    <source>
        <dbReference type="EMBL" id="ADZ91229.1"/>
    </source>
</evidence>
<dbReference type="EMBL" id="CP002583">
    <property type="protein sequence ID" value="ADZ91229.1"/>
    <property type="molecule type" value="Genomic_DNA"/>
</dbReference>
<evidence type="ECO:0000256" key="3">
    <source>
        <dbReference type="ARBA" id="ARBA00022448"/>
    </source>
</evidence>
<dbReference type="RefSeq" id="WP_013661134.1">
    <property type="nucleotide sequence ID" value="NC_015276.1"/>
</dbReference>
<feature type="transmembrane region" description="Helical" evidence="8">
    <location>
        <begin position="72"/>
        <end position="93"/>
    </location>
</feature>
<dbReference type="Pfam" id="PF01594">
    <property type="entry name" value="AI-2E_transport"/>
    <property type="match status" value="1"/>
</dbReference>
<gene>
    <name evidence="9" type="ordered locus">Marme_1981</name>
</gene>
<dbReference type="eggNOG" id="COG0628">
    <property type="taxonomic scope" value="Bacteria"/>
</dbReference>
<evidence type="ECO:0000256" key="2">
    <source>
        <dbReference type="ARBA" id="ARBA00009773"/>
    </source>
</evidence>
<dbReference type="OrthoDB" id="5562213at2"/>
<proteinExistence type="inferred from homology"/>
<comment type="subcellular location">
    <subcellularLocation>
        <location evidence="1">Cell membrane</location>
        <topology evidence="1">Multi-pass membrane protein</topology>
    </subcellularLocation>
</comment>
<keyword evidence="5 8" id="KW-0812">Transmembrane</keyword>
<keyword evidence="3" id="KW-0813">Transport</keyword>
<evidence type="ECO:0000256" key="1">
    <source>
        <dbReference type="ARBA" id="ARBA00004651"/>
    </source>
</evidence>
<feature type="transmembrane region" description="Helical" evidence="8">
    <location>
        <begin position="307"/>
        <end position="332"/>
    </location>
</feature>
<dbReference type="KEGG" id="mme:Marme_1981"/>